<evidence type="ECO:0000256" key="2">
    <source>
        <dbReference type="SAM" id="MobiDB-lite"/>
    </source>
</evidence>
<evidence type="ECO:0000313" key="4">
    <source>
        <dbReference type="EMBL" id="KAF5399844.1"/>
    </source>
</evidence>
<keyword evidence="5" id="KW-1185">Reference proteome</keyword>
<evidence type="ECO:0000256" key="3">
    <source>
        <dbReference type="SAM" id="Phobius"/>
    </source>
</evidence>
<accession>A0A8J4T885</accession>
<dbReference type="Gene3D" id="3.60.20.40">
    <property type="match status" value="1"/>
</dbReference>
<dbReference type="GO" id="GO:0005886">
    <property type="term" value="C:plasma membrane"/>
    <property type="evidence" value="ECO:0007669"/>
    <property type="project" value="TreeGrafter"/>
</dbReference>
<dbReference type="SUPFAM" id="SSF56235">
    <property type="entry name" value="N-terminal nucleophile aminohydrolases (Ntn hydrolases)"/>
    <property type="match status" value="1"/>
</dbReference>
<sequence length="675" mass="71544">MPTGDTKTILEPVPSSSEKDGVRNNAFVPDDESVDAGKDSPQSMKSSRKLWKWRLEGMTLVVLSVIVLSAAVTVALIICVFAGPSQVQPHGAVASENDYCSRFGLKLMEKDDGNAVDSAVATALCLAVVRPDVASIAGCGMMLVKNRNTQQSRLYDFMCPAPSNPPAADSNKPETLVGVPGFLKGLRLAHSQFGKRPWADLVRGALYAAENGFQPDIALVEAAKVVKSSNPSGAGAIVDSLVTLSKGIYTPPSALKDVLRTLAERGSETFYSDGTNPTSFANRLLSLMVGWQAKDLNDYKVNQPKPIQMGFAGFTLEAFPAPSSGGPFLLSLLGNTDLKNAVAPLNSKALAENDVNATATVLHRLIEFSIAAETSILTLGDISDSSIADEATRLQNQLFSPTNRKPLVNSVDDSGTLPVNDSLQRESGIAIGDTGIVTTDSAHLTVVMNLFLGSPFGSGLIVPNTGIHLNAALRLFSNATLVNSSKPVLNTIASGRRPLVPVSPVYLSTTQRKCGIRVGITSSGGIWGSLDSAQVVANAALFLRDSKCRRPEDANPPAAALESSSIVLAPSASNPPPRSNQYTPATEEGCINPQYATDLARFHCGTVVRLGNATGFPVYIEPNFPKDLSLRLEAVGHAMQTYTPMWPGRVALAGWNGYTMISSVDGRGSWNLQTY</sequence>
<protein>
    <submittedName>
        <fullName evidence="4">Gamma-glutamyltranspeptidase</fullName>
    </submittedName>
</protein>
<dbReference type="EMBL" id="LUCH01003675">
    <property type="protein sequence ID" value="KAF5399844.1"/>
    <property type="molecule type" value="Genomic_DNA"/>
</dbReference>
<dbReference type="InterPro" id="IPR043137">
    <property type="entry name" value="GGT_ssub_C"/>
</dbReference>
<reference evidence="4" key="1">
    <citation type="submission" date="2019-05" db="EMBL/GenBank/DDBJ databases">
        <title>Annotation for the trematode Paragonimus heterotremus.</title>
        <authorList>
            <person name="Choi Y.-J."/>
        </authorList>
    </citation>
    <scope>NUCLEOTIDE SEQUENCE</scope>
    <source>
        <strain evidence="4">LC</strain>
    </source>
</reference>
<proteinExistence type="predicted"/>
<gene>
    <name evidence="4" type="ORF">PHET_06819</name>
</gene>
<dbReference type="Pfam" id="PF01019">
    <property type="entry name" value="G_glu_transpept"/>
    <property type="match status" value="1"/>
</dbReference>
<feature type="region of interest" description="Disordered" evidence="2">
    <location>
        <begin position="1"/>
        <end position="43"/>
    </location>
</feature>
<dbReference type="OrthoDB" id="1081007at2759"/>
<name>A0A8J4T885_9TREM</name>
<keyword evidence="3" id="KW-0812">Transmembrane</keyword>
<dbReference type="PRINTS" id="PR01210">
    <property type="entry name" value="GGTRANSPTASE"/>
</dbReference>
<dbReference type="GO" id="GO:0006751">
    <property type="term" value="P:glutathione catabolic process"/>
    <property type="evidence" value="ECO:0007669"/>
    <property type="project" value="InterPro"/>
</dbReference>
<dbReference type="GO" id="GO:0036374">
    <property type="term" value="F:glutathione hydrolase activity"/>
    <property type="evidence" value="ECO:0007669"/>
    <property type="project" value="InterPro"/>
</dbReference>
<feature type="transmembrane region" description="Helical" evidence="3">
    <location>
        <begin position="58"/>
        <end position="83"/>
    </location>
</feature>
<keyword evidence="3" id="KW-1133">Transmembrane helix</keyword>
<evidence type="ECO:0000256" key="1">
    <source>
        <dbReference type="PIRSR" id="PIRSR600101-2"/>
    </source>
</evidence>
<feature type="binding site" evidence="1">
    <location>
        <position position="525"/>
    </location>
    <ligand>
        <name>L-glutamate</name>
        <dbReference type="ChEBI" id="CHEBI:29985"/>
    </ligand>
</feature>
<dbReference type="AlphaFoldDB" id="A0A8J4T885"/>
<dbReference type="InterPro" id="IPR029055">
    <property type="entry name" value="Ntn_hydrolases_N"/>
</dbReference>
<dbReference type="PANTHER" id="PTHR11686:SF54">
    <property type="entry name" value="GLUTATHIONE HYDROLASE 7"/>
    <property type="match status" value="1"/>
</dbReference>
<dbReference type="PANTHER" id="PTHR11686">
    <property type="entry name" value="GAMMA GLUTAMYL TRANSPEPTIDASE"/>
    <property type="match status" value="1"/>
</dbReference>
<comment type="caution">
    <text evidence="4">The sequence shown here is derived from an EMBL/GenBank/DDBJ whole genome shotgun (WGS) entry which is preliminary data.</text>
</comment>
<organism evidence="4 5">
    <name type="scientific">Paragonimus heterotremus</name>
    <dbReference type="NCBI Taxonomy" id="100268"/>
    <lineage>
        <taxon>Eukaryota</taxon>
        <taxon>Metazoa</taxon>
        <taxon>Spiralia</taxon>
        <taxon>Lophotrochozoa</taxon>
        <taxon>Platyhelminthes</taxon>
        <taxon>Trematoda</taxon>
        <taxon>Digenea</taxon>
        <taxon>Plagiorchiida</taxon>
        <taxon>Troglotremata</taxon>
        <taxon>Troglotrematidae</taxon>
        <taxon>Paragonimus</taxon>
    </lineage>
</organism>
<dbReference type="Proteomes" id="UP000748531">
    <property type="component" value="Unassembled WGS sequence"/>
</dbReference>
<keyword evidence="3" id="KW-0472">Membrane</keyword>
<dbReference type="InterPro" id="IPR000101">
    <property type="entry name" value="GGT_peptidase"/>
</dbReference>
<evidence type="ECO:0000313" key="5">
    <source>
        <dbReference type="Proteomes" id="UP000748531"/>
    </source>
</evidence>